<evidence type="ECO:0000313" key="5">
    <source>
        <dbReference type="Proteomes" id="UP000531216"/>
    </source>
</evidence>
<dbReference type="InterPro" id="IPR050490">
    <property type="entry name" value="Bact_solute-bd_prot1"/>
</dbReference>
<dbReference type="SUPFAM" id="SSF46785">
    <property type="entry name" value="Winged helix' DNA-binding domain"/>
    <property type="match status" value="1"/>
</dbReference>
<protein>
    <submittedName>
        <fullName evidence="4">Multiple sugar transport system substrate-binding protein</fullName>
    </submittedName>
</protein>
<dbReference type="Proteomes" id="UP000531216">
    <property type="component" value="Unassembled WGS sequence"/>
</dbReference>
<keyword evidence="4" id="KW-0813">Transport</keyword>
<dbReference type="InterPro" id="IPR036390">
    <property type="entry name" value="WH_DNA-bd_sf"/>
</dbReference>
<gene>
    <name evidence="4" type="ORF">GGR05_003952</name>
</gene>
<keyword evidence="5" id="KW-1185">Reference proteome</keyword>
<dbReference type="AlphaFoldDB" id="A0A7W6FVZ0"/>
<comment type="subcellular location">
    <subcellularLocation>
        <location evidence="1">Periplasm</location>
    </subcellularLocation>
</comment>
<keyword evidence="4" id="KW-0762">Sugar transport</keyword>
<name>A0A7W6FVZ0_9HYPH</name>
<dbReference type="InterPro" id="IPR006059">
    <property type="entry name" value="SBP"/>
</dbReference>
<dbReference type="PANTHER" id="PTHR43649">
    <property type="entry name" value="ARABINOSE-BINDING PROTEIN-RELATED"/>
    <property type="match status" value="1"/>
</dbReference>
<comment type="similarity">
    <text evidence="2">Belongs to the bacterial solute-binding protein 1 family.</text>
</comment>
<dbReference type="OrthoDB" id="9804061at2"/>
<comment type="caution">
    <text evidence="4">The sequence shown here is derived from an EMBL/GenBank/DDBJ whole genome shotgun (WGS) entry which is preliminary data.</text>
</comment>
<dbReference type="PANTHER" id="PTHR43649:SF12">
    <property type="entry name" value="DIACETYLCHITOBIOSE BINDING PROTEIN DASA"/>
    <property type="match status" value="1"/>
</dbReference>
<keyword evidence="3" id="KW-0574">Periplasm</keyword>
<evidence type="ECO:0000256" key="2">
    <source>
        <dbReference type="ARBA" id="ARBA00008520"/>
    </source>
</evidence>
<dbReference type="RefSeq" id="WP_090964809.1">
    <property type="nucleotide sequence ID" value="NZ_FOOA01000014.1"/>
</dbReference>
<dbReference type="Pfam" id="PF01547">
    <property type="entry name" value="SBP_bac_1"/>
    <property type="match status" value="1"/>
</dbReference>
<dbReference type="GO" id="GO:0042597">
    <property type="term" value="C:periplasmic space"/>
    <property type="evidence" value="ECO:0007669"/>
    <property type="project" value="UniProtKB-SubCell"/>
</dbReference>
<reference evidence="4 5" key="1">
    <citation type="submission" date="2020-08" db="EMBL/GenBank/DDBJ databases">
        <title>Genomic Encyclopedia of Type Strains, Phase IV (KMG-IV): sequencing the most valuable type-strain genomes for metagenomic binning, comparative biology and taxonomic classification.</title>
        <authorList>
            <person name="Goeker M."/>
        </authorList>
    </citation>
    <scope>NUCLEOTIDE SEQUENCE [LARGE SCALE GENOMIC DNA]</scope>
    <source>
        <strain evidence="4 5">DSM 25024</strain>
    </source>
</reference>
<organism evidence="4 5">
    <name type="scientific">Aureimonas phyllosphaerae</name>
    <dbReference type="NCBI Taxonomy" id="1166078"/>
    <lineage>
        <taxon>Bacteria</taxon>
        <taxon>Pseudomonadati</taxon>
        <taxon>Pseudomonadota</taxon>
        <taxon>Alphaproteobacteria</taxon>
        <taxon>Hyphomicrobiales</taxon>
        <taxon>Aurantimonadaceae</taxon>
        <taxon>Aureimonas</taxon>
    </lineage>
</organism>
<proteinExistence type="inferred from homology"/>
<dbReference type="Gene3D" id="1.10.10.10">
    <property type="entry name" value="Winged helix-like DNA-binding domain superfamily/Winged helix DNA-binding domain"/>
    <property type="match status" value="1"/>
</dbReference>
<evidence type="ECO:0000256" key="1">
    <source>
        <dbReference type="ARBA" id="ARBA00004418"/>
    </source>
</evidence>
<dbReference type="SUPFAM" id="SSF53850">
    <property type="entry name" value="Periplasmic binding protein-like II"/>
    <property type="match status" value="1"/>
</dbReference>
<dbReference type="EMBL" id="JACIDO010000011">
    <property type="protein sequence ID" value="MBB3937784.1"/>
    <property type="molecule type" value="Genomic_DNA"/>
</dbReference>
<accession>A0A7W6FVZ0</accession>
<evidence type="ECO:0000256" key="3">
    <source>
        <dbReference type="ARBA" id="ARBA00022764"/>
    </source>
</evidence>
<dbReference type="Gene3D" id="3.40.190.10">
    <property type="entry name" value="Periplasmic binding protein-like II"/>
    <property type="match status" value="2"/>
</dbReference>
<evidence type="ECO:0000313" key="4">
    <source>
        <dbReference type="EMBL" id="MBB3937784.1"/>
    </source>
</evidence>
<sequence length="576" mass="63535">MNDYEVLRVIEFLEQTREPFRKGMALTDDQPIWNITLFLMKSEIRGQTVTVSALAGVTGIPYATSMRLITRMVDAGMIARVPRGKDGKGHVLHPGPEMRESFRGYARGIKALLARTVGLRGSSEDEEQYYFGGTPLASRPMPPSKLVERRASEALDIRFLLNDDNYFSSMRNMWVDLRSNLASSRDFSLRRLPDLYAEILANAQRPVSSYDVITVNIPWLGELAEQGLLRPVDDMVASKVLEVADFHPVIRSTAEWRKRTYGIPVYCTIGILSARRDLFEQRNIAFPKTFDEVIDAGRRFHQPEQGMYGAVWDGAPGMPIASSFLFFLGACGSPPISLRHGSGGYTSEGMDLSTLVPLVDTDAGRATLDFMQRLLEISPPNALSLAWDQNLSLFLSGSAAMAYCWTMRASRMEYDVQSTVKRRVEYLPQPSGPGGGRVSPIGGFLLAIPANLPEERVEIAAEAIAWMTSEDSMRAHVRNGFPVAPRFSTSADPEAAAGSPIVRFVDGLVKRNLLTTWQRPNIPCYTRIERVLGREIHAALSGGKSHAAALSDASAAIAEVLRQPTVGADRLPVPAQ</sequence>
<dbReference type="InterPro" id="IPR036388">
    <property type="entry name" value="WH-like_DNA-bd_sf"/>
</dbReference>